<proteinExistence type="inferred from homology"/>
<sequence>MIFMIDYIKQLEEEQSKKKNSKFAPGDTVEVHQKIIEGTRERVQIFKGIVISKKHGGSKETFTVRKISKGVGVEKVFQMHSPNIVKLVVLKRGKTRRAKLYYLRDRVGKSSTVKEKR</sequence>
<evidence type="ECO:0000256" key="1">
    <source>
        <dbReference type="ARBA" id="ARBA00005781"/>
    </source>
</evidence>
<dbReference type="HAMAP" id="MF_00402">
    <property type="entry name" value="Ribosomal_bL19"/>
    <property type="match status" value="1"/>
</dbReference>
<comment type="similarity">
    <text evidence="1">Belongs to the bacterial ribosomal protein bL19 family.</text>
</comment>
<accession>X0RT82</accession>
<dbReference type="PANTHER" id="PTHR15680:SF9">
    <property type="entry name" value="LARGE RIBOSOMAL SUBUNIT PROTEIN BL19M"/>
    <property type="match status" value="1"/>
</dbReference>
<dbReference type="EMBL" id="BARS01000113">
    <property type="protein sequence ID" value="GAF72054.1"/>
    <property type="molecule type" value="Genomic_DNA"/>
</dbReference>
<gene>
    <name evidence="4" type="ORF">S01H1_00332</name>
</gene>
<evidence type="ECO:0000256" key="3">
    <source>
        <dbReference type="ARBA" id="ARBA00023274"/>
    </source>
</evidence>
<dbReference type="InterPro" id="IPR008991">
    <property type="entry name" value="Translation_prot_SH3-like_sf"/>
</dbReference>
<dbReference type="FunFam" id="2.30.30.790:FF:000001">
    <property type="entry name" value="50S ribosomal protein L19"/>
    <property type="match status" value="1"/>
</dbReference>
<dbReference type="PIRSF" id="PIRSF002191">
    <property type="entry name" value="Ribosomal_L19"/>
    <property type="match status" value="1"/>
</dbReference>
<dbReference type="InterPro" id="IPR038657">
    <property type="entry name" value="Ribosomal_bL19_sf"/>
</dbReference>
<dbReference type="PROSITE" id="PS01015">
    <property type="entry name" value="RIBOSOMAL_L19"/>
    <property type="match status" value="1"/>
</dbReference>
<dbReference type="PANTHER" id="PTHR15680">
    <property type="entry name" value="RIBOSOMAL PROTEIN L19"/>
    <property type="match status" value="1"/>
</dbReference>
<name>X0RT82_9ZZZZ</name>
<dbReference type="GO" id="GO:0003735">
    <property type="term" value="F:structural constituent of ribosome"/>
    <property type="evidence" value="ECO:0007669"/>
    <property type="project" value="InterPro"/>
</dbReference>
<comment type="caution">
    <text evidence="4">The sequence shown here is derived from an EMBL/GenBank/DDBJ whole genome shotgun (WGS) entry which is preliminary data.</text>
</comment>
<dbReference type="GO" id="GO:0006412">
    <property type="term" value="P:translation"/>
    <property type="evidence" value="ECO:0007669"/>
    <property type="project" value="InterPro"/>
</dbReference>
<dbReference type="NCBIfam" id="TIGR01024">
    <property type="entry name" value="rplS_bact"/>
    <property type="match status" value="1"/>
</dbReference>
<reference evidence="4" key="1">
    <citation type="journal article" date="2014" name="Front. Microbiol.">
        <title>High frequency of phylogenetically diverse reductive dehalogenase-homologous genes in deep subseafloor sedimentary metagenomes.</title>
        <authorList>
            <person name="Kawai M."/>
            <person name="Futagami T."/>
            <person name="Toyoda A."/>
            <person name="Takaki Y."/>
            <person name="Nishi S."/>
            <person name="Hori S."/>
            <person name="Arai W."/>
            <person name="Tsubouchi T."/>
            <person name="Morono Y."/>
            <person name="Uchiyama I."/>
            <person name="Ito T."/>
            <person name="Fujiyama A."/>
            <person name="Inagaki F."/>
            <person name="Takami H."/>
        </authorList>
    </citation>
    <scope>NUCLEOTIDE SEQUENCE</scope>
    <source>
        <strain evidence="4">Expedition CK06-06</strain>
    </source>
</reference>
<dbReference type="SUPFAM" id="SSF50104">
    <property type="entry name" value="Translation proteins SH3-like domain"/>
    <property type="match status" value="1"/>
</dbReference>
<dbReference type="Gene3D" id="2.30.30.790">
    <property type="match status" value="1"/>
</dbReference>
<dbReference type="InterPro" id="IPR018257">
    <property type="entry name" value="Ribosomal_bL19_CS"/>
</dbReference>
<evidence type="ECO:0008006" key="5">
    <source>
        <dbReference type="Google" id="ProtNLM"/>
    </source>
</evidence>
<keyword evidence="2" id="KW-0689">Ribosomal protein</keyword>
<dbReference type="InterPro" id="IPR001857">
    <property type="entry name" value="Ribosomal_bL19"/>
</dbReference>
<dbReference type="Pfam" id="PF01245">
    <property type="entry name" value="Ribosomal_L19"/>
    <property type="match status" value="1"/>
</dbReference>
<organism evidence="4">
    <name type="scientific">marine sediment metagenome</name>
    <dbReference type="NCBI Taxonomy" id="412755"/>
    <lineage>
        <taxon>unclassified sequences</taxon>
        <taxon>metagenomes</taxon>
        <taxon>ecological metagenomes</taxon>
    </lineage>
</organism>
<evidence type="ECO:0000256" key="2">
    <source>
        <dbReference type="ARBA" id="ARBA00022980"/>
    </source>
</evidence>
<keyword evidence="3" id="KW-0687">Ribonucleoprotein</keyword>
<dbReference type="AlphaFoldDB" id="X0RT82"/>
<evidence type="ECO:0000313" key="4">
    <source>
        <dbReference type="EMBL" id="GAF72054.1"/>
    </source>
</evidence>
<protein>
    <recommendedName>
        <fullName evidence="5">50S ribosomal protein L19</fullName>
    </recommendedName>
</protein>
<dbReference type="GO" id="GO:0022625">
    <property type="term" value="C:cytosolic large ribosomal subunit"/>
    <property type="evidence" value="ECO:0007669"/>
    <property type="project" value="TreeGrafter"/>
</dbReference>
<dbReference type="PRINTS" id="PR00061">
    <property type="entry name" value="RIBOSOMALL19"/>
</dbReference>